<feature type="coiled-coil region" evidence="2">
    <location>
        <begin position="116"/>
        <end position="146"/>
    </location>
</feature>
<feature type="compositionally biased region" description="Basic and acidic residues" evidence="3">
    <location>
        <begin position="302"/>
        <end position="314"/>
    </location>
</feature>
<feature type="compositionally biased region" description="Polar residues" evidence="3">
    <location>
        <begin position="330"/>
        <end position="345"/>
    </location>
</feature>
<comment type="similarity">
    <text evidence="1">Belongs to the dysbindin family.</text>
</comment>
<evidence type="ECO:0000313" key="5">
    <source>
        <dbReference type="Proteomes" id="UP001634394"/>
    </source>
</evidence>
<name>A0ABD3VCP9_SINWO</name>
<dbReference type="PANTHER" id="PTHR16294:SF6">
    <property type="entry name" value="DYNAMIN N-TERMINAL DOMAIN-CONTAINING PROTEIN"/>
    <property type="match status" value="1"/>
</dbReference>
<evidence type="ECO:0000256" key="2">
    <source>
        <dbReference type="SAM" id="Coils"/>
    </source>
</evidence>
<feature type="compositionally biased region" description="Acidic residues" evidence="3">
    <location>
        <begin position="237"/>
        <end position="256"/>
    </location>
</feature>
<dbReference type="PANTHER" id="PTHR16294">
    <property type="entry name" value="DYSTROBREVIN BINDING PROTEIN 1 DYSBINDIN"/>
    <property type="match status" value="1"/>
</dbReference>
<gene>
    <name evidence="4" type="ORF">ACJMK2_009588</name>
</gene>
<evidence type="ECO:0000256" key="3">
    <source>
        <dbReference type="SAM" id="MobiDB-lite"/>
    </source>
</evidence>
<reference evidence="4 5" key="1">
    <citation type="submission" date="2024-11" db="EMBL/GenBank/DDBJ databases">
        <title>Chromosome-level genome assembly of the freshwater bivalve Anodonta woodiana.</title>
        <authorList>
            <person name="Chen X."/>
        </authorList>
    </citation>
    <scope>NUCLEOTIDE SEQUENCE [LARGE SCALE GENOMIC DNA]</scope>
    <source>
        <strain evidence="4">MN2024</strain>
        <tissue evidence="4">Gills</tissue>
    </source>
</reference>
<organism evidence="4 5">
    <name type="scientific">Sinanodonta woodiana</name>
    <name type="common">Chinese pond mussel</name>
    <name type="synonym">Anodonta woodiana</name>
    <dbReference type="NCBI Taxonomy" id="1069815"/>
    <lineage>
        <taxon>Eukaryota</taxon>
        <taxon>Metazoa</taxon>
        <taxon>Spiralia</taxon>
        <taxon>Lophotrochozoa</taxon>
        <taxon>Mollusca</taxon>
        <taxon>Bivalvia</taxon>
        <taxon>Autobranchia</taxon>
        <taxon>Heteroconchia</taxon>
        <taxon>Palaeoheterodonta</taxon>
        <taxon>Unionida</taxon>
        <taxon>Unionoidea</taxon>
        <taxon>Unionidae</taxon>
        <taxon>Unioninae</taxon>
        <taxon>Sinanodonta</taxon>
    </lineage>
</organism>
<protein>
    <submittedName>
        <fullName evidence="4">Uncharacterized protein</fullName>
    </submittedName>
</protein>
<evidence type="ECO:0000256" key="1">
    <source>
        <dbReference type="ARBA" id="ARBA00008686"/>
    </source>
</evidence>
<proteinExistence type="inferred from homology"/>
<feature type="region of interest" description="Disordered" evidence="3">
    <location>
        <begin position="219"/>
        <end position="358"/>
    </location>
</feature>
<keyword evidence="5" id="KW-1185">Reference proteome</keyword>
<dbReference type="AlphaFoldDB" id="A0ABD3VCP9"/>
<feature type="compositionally biased region" description="Basic and acidic residues" evidence="3">
    <location>
        <begin position="346"/>
        <end position="358"/>
    </location>
</feature>
<sequence length="358" mass="41038">MSIFKNIKGTFQSVQQDLSAGFGLFSSSKDKVTVRSSVPYQSAPSSRVNNDAGADLLNKYQTIWKELHKYCEENGKKAEDVDILVGTLYVRYDRAVEVFSKLHEELANLPIMLQKLQEVTDTLAHVEEEYDKVEAALVRLQNISEEEELVKAKISHETQLKAYREKRFKELNKVKVQIAKEHVQKIQAFEKRHQSQLKERQVVFQEVFEHDLEQYKKHGRIERLPSTPESEKKLDLEDFIPDDNDGALEEFFESDDVGLSPDSGLGTTDLQKYQEKEDNSDEEEEKKEGLEQEGLCGEIEPEEQKDLKNYKNEENTPVSSGDDPSKDSENSNTTGIETECSQETMHTADDVKPEPKEQ</sequence>
<dbReference type="InterPro" id="IPR007531">
    <property type="entry name" value="Dysbindin"/>
</dbReference>
<accession>A0ABD3VCP9</accession>
<dbReference type="EMBL" id="JBJQND010000012">
    <property type="protein sequence ID" value="KAL3859364.1"/>
    <property type="molecule type" value="Genomic_DNA"/>
</dbReference>
<dbReference type="Proteomes" id="UP001634394">
    <property type="component" value="Unassembled WGS sequence"/>
</dbReference>
<evidence type="ECO:0000313" key="4">
    <source>
        <dbReference type="EMBL" id="KAL3859364.1"/>
    </source>
</evidence>
<keyword evidence="2" id="KW-0175">Coiled coil</keyword>
<comment type="caution">
    <text evidence="4">The sequence shown here is derived from an EMBL/GenBank/DDBJ whole genome shotgun (WGS) entry which is preliminary data.</text>
</comment>